<accession>A0ACB8FNE0</accession>
<organism evidence="1 2">
    <name type="scientific">Sphaerodactylus townsendi</name>
    <dbReference type="NCBI Taxonomy" id="933632"/>
    <lineage>
        <taxon>Eukaryota</taxon>
        <taxon>Metazoa</taxon>
        <taxon>Chordata</taxon>
        <taxon>Craniata</taxon>
        <taxon>Vertebrata</taxon>
        <taxon>Euteleostomi</taxon>
        <taxon>Lepidosauria</taxon>
        <taxon>Squamata</taxon>
        <taxon>Bifurcata</taxon>
        <taxon>Gekkota</taxon>
        <taxon>Sphaerodactylidae</taxon>
        <taxon>Sphaerodactylus</taxon>
    </lineage>
</organism>
<dbReference type="EMBL" id="CM037619">
    <property type="protein sequence ID" value="KAH8007100.1"/>
    <property type="molecule type" value="Genomic_DNA"/>
</dbReference>
<keyword evidence="2" id="KW-1185">Reference proteome</keyword>
<gene>
    <name evidence="1" type="ORF">K3G42_016972</name>
</gene>
<evidence type="ECO:0000313" key="1">
    <source>
        <dbReference type="EMBL" id="KAH8007100.1"/>
    </source>
</evidence>
<comment type="caution">
    <text evidence="1">The sequence shown here is derived from an EMBL/GenBank/DDBJ whole genome shotgun (WGS) entry which is preliminary data.</text>
</comment>
<evidence type="ECO:0000313" key="2">
    <source>
        <dbReference type="Proteomes" id="UP000827872"/>
    </source>
</evidence>
<dbReference type="Proteomes" id="UP000827872">
    <property type="component" value="Linkage Group LG06"/>
</dbReference>
<protein>
    <submittedName>
        <fullName evidence="1">Uncharacterized protein</fullName>
    </submittedName>
</protein>
<name>A0ACB8FNE0_9SAUR</name>
<sequence>MTPEFDDEVVFESTGVRPKGTRLSAPRDSMEFALPATGDASKGIVDLTQGSRVRLLFAEDTRDRDLSVSDEARGAAAFPEGDLEQPPEPDLFRWAEQFEALEAAKRDWEQEREALETEREALETEREALEKEHKRQRQKFGD</sequence>
<reference evidence="1" key="1">
    <citation type="submission" date="2021-08" db="EMBL/GenBank/DDBJ databases">
        <title>The first chromosome-level gecko genome reveals the dynamic sex chromosomes of Neotropical dwarf geckos (Sphaerodactylidae: Sphaerodactylus).</title>
        <authorList>
            <person name="Pinto B.J."/>
            <person name="Keating S.E."/>
            <person name="Gamble T."/>
        </authorList>
    </citation>
    <scope>NUCLEOTIDE SEQUENCE</scope>
    <source>
        <strain evidence="1">TG3544</strain>
    </source>
</reference>
<proteinExistence type="predicted"/>